<comment type="caution">
    <text evidence="2">The sequence shown here is derived from an EMBL/GenBank/DDBJ whole genome shotgun (WGS) entry which is preliminary data.</text>
</comment>
<keyword evidence="1" id="KW-0812">Transmembrane</keyword>
<evidence type="ECO:0000256" key="1">
    <source>
        <dbReference type="SAM" id="Phobius"/>
    </source>
</evidence>
<evidence type="ECO:0000313" key="2">
    <source>
        <dbReference type="EMBL" id="OIO14488.1"/>
    </source>
</evidence>
<dbReference type="EMBL" id="MNUY01000033">
    <property type="protein sequence ID" value="OIO14488.1"/>
    <property type="molecule type" value="Genomic_DNA"/>
</dbReference>
<keyword evidence="1" id="KW-1133">Transmembrane helix</keyword>
<keyword evidence="1" id="KW-0472">Membrane</keyword>
<proteinExistence type="predicted"/>
<organism evidence="2 3">
    <name type="scientific">Candidatus Gottesmanbacteria bacterium CG1_02_37_22</name>
    <dbReference type="NCBI Taxonomy" id="1805209"/>
    <lineage>
        <taxon>Bacteria</taxon>
        <taxon>Candidatus Gottesmaniibacteriota</taxon>
    </lineage>
</organism>
<evidence type="ECO:0000313" key="3">
    <source>
        <dbReference type="Proteomes" id="UP000183120"/>
    </source>
</evidence>
<dbReference type="Proteomes" id="UP000183120">
    <property type="component" value="Unassembled WGS sequence"/>
</dbReference>
<name>A0A1J4TS37_9BACT</name>
<gene>
    <name evidence="2" type="ORF">AUJ73_02155</name>
</gene>
<dbReference type="AlphaFoldDB" id="A0A1J4TS37"/>
<accession>A0A1J4TS37</accession>
<protein>
    <submittedName>
        <fullName evidence="2">Uncharacterized protein</fullName>
    </submittedName>
</protein>
<sequence length="172" mass="19529">MEEQQPSLQRAQPIWQRILIGLVILVIIVAGGIQIVPKFIRQYKNSYHSPITPTIFRPVSSPFPTSTGAIQNEFYSPETNTTKQIKAYEIVIENGTISTDMIAKDREHDTYFVNKDPSIVYSLEIYKDDSLVKSTVLSPRQVYSTALADIGFYSFKILENGTTKFEGKIYVQ</sequence>
<reference evidence="2 3" key="1">
    <citation type="journal article" date="2016" name="Environ. Microbiol.">
        <title>Genomic resolution of a cold subsurface aquifer community provides metabolic insights for novel microbes adapted to high CO concentrations.</title>
        <authorList>
            <person name="Probst A.J."/>
            <person name="Castelle C.J."/>
            <person name="Singh A."/>
            <person name="Brown C.T."/>
            <person name="Anantharaman K."/>
            <person name="Sharon I."/>
            <person name="Hug L.A."/>
            <person name="Burstein D."/>
            <person name="Emerson J.B."/>
            <person name="Thomas B.C."/>
            <person name="Banfield J.F."/>
        </authorList>
    </citation>
    <scope>NUCLEOTIDE SEQUENCE [LARGE SCALE GENOMIC DNA]</scope>
    <source>
        <strain evidence="2">CG1_02_37_22</strain>
    </source>
</reference>
<feature type="transmembrane region" description="Helical" evidence="1">
    <location>
        <begin position="14"/>
        <end position="36"/>
    </location>
</feature>